<sequence>MQPESDELVVLLDGNNQPAGSMLKREVHSTETPYHYAFSCYLFDSTGTRVLMTRRALSKQTWPGVWTNTCCGHPAPGESLVDAAARRVHFELGAHSIGVKIAVPEFSYRAVDASGMVEHEFCPILTGTLEKDPEPNPEEVCDWAWLPWATVVSLALEAPRLLSPWSVEQIRRLSDADNG</sequence>
<dbReference type="Pfam" id="PF00293">
    <property type="entry name" value="NUDIX"/>
    <property type="match status" value="1"/>
</dbReference>
<comment type="cofactor">
    <cofactor evidence="10">
        <name>Mg(2+)</name>
        <dbReference type="ChEBI" id="CHEBI:18420"/>
    </cofactor>
    <text evidence="10">Binds 1 Mg(2+) ion per subunit. The magnesium ion binds only when substrate is bound.</text>
</comment>
<dbReference type="InterPro" id="IPR056375">
    <property type="entry name" value="Idi_bact"/>
</dbReference>
<comment type="subcellular location">
    <subcellularLocation>
        <location evidence="10">Cytoplasm</location>
    </subcellularLocation>
</comment>
<dbReference type="PROSITE" id="PS51462">
    <property type="entry name" value="NUDIX"/>
    <property type="match status" value="1"/>
</dbReference>
<accession>A0A839RM95</accession>
<dbReference type="GO" id="GO:0046872">
    <property type="term" value="F:metal ion binding"/>
    <property type="evidence" value="ECO:0007669"/>
    <property type="project" value="UniProtKB-KW"/>
</dbReference>
<dbReference type="EMBL" id="JACHWS010000001">
    <property type="protein sequence ID" value="MBB3037153.1"/>
    <property type="molecule type" value="Genomic_DNA"/>
</dbReference>
<dbReference type="InterPro" id="IPR000086">
    <property type="entry name" value="NUDIX_hydrolase_dom"/>
</dbReference>
<evidence type="ECO:0000259" key="12">
    <source>
        <dbReference type="PROSITE" id="PS51462"/>
    </source>
</evidence>
<protein>
    <recommendedName>
        <fullName evidence="3 10">Isopentenyl-diphosphate Delta-isomerase</fullName>
        <shortName evidence="10">IPP isomerase</shortName>
        <ecNumber evidence="3 10">5.3.3.2</ecNumber>
    </recommendedName>
    <alternativeName>
        <fullName evidence="10">IPP:DMAPP isomerase</fullName>
    </alternativeName>
    <alternativeName>
        <fullName evidence="10">Isopentenyl pyrophosphate isomerase</fullName>
    </alternativeName>
</protein>
<dbReference type="OrthoDB" id="9809458at2"/>
<dbReference type="InterPro" id="IPR011876">
    <property type="entry name" value="IsopentenylPP_isomerase_typ1"/>
</dbReference>
<feature type="binding site" evidence="10">
    <location>
        <position position="120"/>
    </location>
    <ligand>
        <name>Mn(2+)</name>
        <dbReference type="ChEBI" id="CHEBI:29035"/>
    </ligand>
</feature>
<comment type="function">
    <text evidence="10">Catalyzes the 1,3-allylic rearrangement of the homoallylic substrate isopentenyl (IPP) to its highly electrophilic allylic isomer, dimethylallyl diphosphate (DMAPP).</text>
</comment>
<comment type="caution">
    <text evidence="13">The sequence shown here is derived from an EMBL/GenBank/DDBJ whole genome shotgun (WGS) entry which is preliminary data.</text>
</comment>
<dbReference type="GO" id="GO:0008299">
    <property type="term" value="P:isoprenoid biosynthetic process"/>
    <property type="evidence" value="ECO:0007669"/>
    <property type="project" value="UniProtKB-UniRule"/>
</dbReference>
<keyword evidence="9 10" id="KW-0413">Isomerase</keyword>
<dbReference type="NCBIfam" id="TIGR02150">
    <property type="entry name" value="IPP_isom_1"/>
    <property type="match status" value="1"/>
</dbReference>
<evidence type="ECO:0000256" key="2">
    <source>
        <dbReference type="ARBA" id="ARBA00007579"/>
    </source>
</evidence>
<evidence type="ECO:0000313" key="14">
    <source>
        <dbReference type="Proteomes" id="UP000567922"/>
    </source>
</evidence>
<evidence type="ECO:0000256" key="8">
    <source>
        <dbReference type="ARBA" id="ARBA00023229"/>
    </source>
</evidence>
<organism evidence="13 14">
    <name type="scientific">Hoyosella altamirensis</name>
    <dbReference type="NCBI Taxonomy" id="616997"/>
    <lineage>
        <taxon>Bacteria</taxon>
        <taxon>Bacillati</taxon>
        <taxon>Actinomycetota</taxon>
        <taxon>Actinomycetes</taxon>
        <taxon>Mycobacteriales</taxon>
        <taxon>Hoyosellaceae</taxon>
        <taxon>Hoyosella</taxon>
    </lineage>
</organism>
<dbReference type="SUPFAM" id="SSF55811">
    <property type="entry name" value="Nudix"/>
    <property type="match status" value="1"/>
</dbReference>
<evidence type="ECO:0000256" key="4">
    <source>
        <dbReference type="ARBA" id="ARBA00022490"/>
    </source>
</evidence>
<dbReference type="RefSeq" id="WP_064438986.1">
    <property type="nucleotide sequence ID" value="NZ_BDDI01000002.1"/>
</dbReference>
<evidence type="ECO:0000256" key="5">
    <source>
        <dbReference type="ARBA" id="ARBA00022723"/>
    </source>
</evidence>
<keyword evidence="7 10" id="KW-0464">Manganese</keyword>
<feature type="binding site" evidence="10">
    <location>
        <position position="118"/>
    </location>
    <ligand>
        <name>Mn(2+)</name>
        <dbReference type="ChEBI" id="CHEBI:29035"/>
    </ligand>
</feature>
<dbReference type="GO" id="GO:0050992">
    <property type="term" value="P:dimethylallyl diphosphate biosynthetic process"/>
    <property type="evidence" value="ECO:0007669"/>
    <property type="project" value="UniProtKB-UniRule"/>
</dbReference>
<evidence type="ECO:0000313" key="13">
    <source>
        <dbReference type="EMBL" id="MBB3037153.1"/>
    </source>
</evidence>
<keyword evidence="5 10" id="KW-0479">Metal-binding</keyword>
<feature type="binding site" evidence="10">
    <location>
        <position position="91"/>
    </location>
    <ligand>
        <name>Mg(2+)</name>
        <dbReference type="ChEBI" id="CHEBI:18420"/>
    </ligand>
</feature>
<evidence type="ECO:0000256" key="7">
    <source>
        <dbReference type="ARBA" id="ARBA00023211"/>
    </source>
</evidence>
<dbReference type="UniPathway" id="UPA00059">
    <property type="reaction ID" value="UER00104"/>
</dbReference>
<feature type="domain" description="Nudix hydrolase" evidence="12">
    <location>
        <begin position="33"/>
        <end position="168"/>
    </location>
</feature>
<dbReference type="GO" id="GO:0005737">
    <property type="term" value="C:cytoplasm"/>
    <property type="evidence" value="ECO:0007669"/>
    <property type="project" value="UniProtKB-SubCell"/>
</dbReference>
<keyword evidence="6 10" id="KW-0460">Magnesium</keyword>
<dbReference type="CDD" id="cd02885">
    <property type="entry name" value="NUDIX_IPP_Isomerase"/>
    <property type="match status" value="1"/>
</dbReference>
<evidence type="ECO:0000256" key="6">
    <source>
        <dbReference type="ARBA" id="ARBA00022842"/>
    </source>
</evidence>
<dbReference type="PANTHER" id="PTHR10885">
    <property type="entry name" value="ISOPENTENYL-DIPHOSPHATE DELTA-ISOMERASE"/>
    <property type="match status" value="1"/>
</dbReference>
<keyword evidence="14" id="KW-1185">Reference proteome</keyword>
<comment type="cofactor">
    <cofactor evidence="10">
        <name>Mn(2+)</name>
        <dbReference type="ChEBI" id="CHEBI:29035"/>
    </cofactor>
    <text evidence="10">Binds 1 Mn(2+) ion per subunit.</text>
</comment>
<evidence type="ECO:0000256" key="11">
    <source>
        <dbReference type="PIRSR" id="PIRSR018427-1"/>
    </source>
</evidence>
<keyword evidence="4 10" id="KW-0963">Cytoplasm</keyword>
<feature type="binding site" evidence="10">
    <location>
        <position position="28"/>
    </location>
    <ligand>
        <name>Mn(2+)</name>
        <dbReference type="ChEBI" id="CHEBI:29035"/>
    </ligand>
</feature>
<dbReference type="EC" id="5.3.3.2" evidence="3 10"/>
<dbReference type="InterPro" id="IPR015797">
    <property type="entry name" value="NUDIX_hydrolase-like_dom_sf"/>
</dbReference>
<feature type="binding site" evidence="10">
    <location>
        <position position="73"/>
    </location>
    <ligand>
        <name>Mn(2+)</name>
        <dbReference type="ChEBI" id="CHEBI:29035"/>
    </ligand>
</feature>
<evidence type="ECO:0000256" key="9">
    <source>
        <dbReference type="ARBA" id="ARBA00023235"/>
    </source>
</evidence>
<gene>
    <name evidence="10" type="primary">idi</name>
    <name evidence="13" type="ORF">FHU29_001587</name>
</gene>
<comment type="pathway">
    <text evidence="1 10">Isoprenoid biosynthesis; dimethylallyl diphosphate biosynthesis; dimethylallyl diphosphate from isopentenyl diphosphate: step 1/1.</text>
</comment>
<dbReference type="HAMAP" id="MF_00202">
    <property type="entry name" value="Idi"/>
    <property type="match status" value="1"/>
</dbReference>
<feature type="active site" evidence="10 11">
    <location>
        <position position="120"/>
    </location>
</feature>
<comment type="similarity">
    <text evidence="2 10">Belongs to the IPP isomerase type 1 family.</text>
</comment>
<evidence type="ECO:0000256" key="1">
    <source>
        <dbReference type="ARBA" id="ARBA00004826"/>
    </source>
</evidence>
<keyword evidence="8 10" id="KW-0414">Isoprene biosynthesis</keyword>
<dbReference type="AlphaFoldDB" id="A0A839RM95"/>
<dbReference type="GO" id="GO:0004452">
    <property type="term" value="F:isopentenyl-diphosphate delta-isomerase activity"/>
    <property type="evidence" value="ECO:0007669"/>
    <property type="project" value="UniProtKB-UniRule"/>
</dbReference>
<reference evidence="13 14" key="1">
    <citation type="submission" date="2020-08" db="EMBL/GenBank/DDBJ databases">
        <title>Sequencing the genomes of 1000 actinobacteria strains.</title>
        <authorList>
            <person name="Klenk H.-P."/>
        </authorList>
    </citation>
    <scope>NUCLEOTIDE SEQUENCE [LARGE SCALE GENOMIC DNA]</scope>
    <source>
        <strain evidence="13 14">DSM 45258</strain>
    </source>
</reference>
<proteinExistence type="inferred from homology"/>
<feature type="active site" evidence="10 11">
    <location>
        <position position="71"/>
    </location>
</feature>
<dbReference type="PIRSF" id="PIRSF018427">
    <property type="entry name" value="Isopntndiph_ism"/>
    <property type="match status" value="1"/>
</dbReference>
<dbReference type="Gene3D" id="3.90.79.10">
    <property type="entry name" value="Nucleoside Triphosphate Pyrophosphohydrolase"/>
    <property type="match status" value="1"/>
</dbReference>
<comment type="catalytic activity">
    <reaction evidence="10">
        <text>isopentenyl diphosphate = dimethylallyl diphosphate</text>
        <dbReference type="Rhea" id="RHEA:23284"/>
        <dbReference type="ChEBI" id="CHEBI:57623"/>
        <dbReference type="ChEBI" id="CHEBI:128769"/>
        <dbReference type="EC" id="5.3.3.2"/>
    </reaction>
</comment>
<name>A0A839RM95_9ACTN</name>
<dbReference type="Proteomes" id="UP000567922">
    <property type="component" value="Unassembled WGS sequence"/>
</dbReference>
<dbReference type="PANTHER" id="PTHR10885:SF0">
    <property type="entry name" value="ISOPENTENYL-DIPHOSPHATE DELTA-ISOMERASE"/>
    <property type="match status" value="1"/>
</dbReference>
<evidence type="ECO:0000256" key="10">
    <source>
        <dbReference type="HAMAP-Rule" id="MF_00202"/>
    </source>
</evidence>
<evidence type="ECO:0000256" key="3">
    <source>
        <dbReference type="ARBA" id="ARBA00012057"/>
    </source>
</evidence>
<dbReference type="NCBIfam" id="NF002995">
    <property type="entry name" value="PRK03759.1"/>
    <property type="match status" value="1"/>
</dbReference>
<feature type="binding site" evidence="10">
    <location>
        <position position="35"/>
    </location>
    <ligand>
        <name>Mn(2+)</name>
        <dbReference type="ChEBI" id="CHEBI:29035"/>
    </ligand>
</feature>